<dbReference type="Proteomes" id="UP001359559">
    <property type="component" value="Unassembled WGS sequence"/>
</dbReference>
<feature type="region of interest" description="Disordered" evidence="1">
    <location>
        <begin position="125"/>
        <end position="147"/>
    </location>
</feature>
<sequence>MAQSELLFSHSSFVLLSSFITDWFSSKHRPPSTLTPSIFSQGQHRINRTPATINSTPLHTVQQLHCLLSKPTYTPQLQTSDHSTPSSIQNTVPFPLPFRSNITPAPTPFSIPSNIHFTPPKLFSPTNTVQHSANHPPASFHSDFGEK</sequence>
<evidence type="ECO:0000313" key="2">
    <source>
        <dbReference type="EMBL" id="KAK7309565.1"/>
    </source>
</evidence>
<dbReference type="AlphaFoldDB" id="A0AAN9K1P8"/>
<accession>A0AAN9K1P8</accession>
<evidence type="ECO:0000256" key="1">
    <source>
        <dbReference type="SAM" id="MobiDB-lite"/>
    </source>
</evidence>
<protein>
    <submittedName>
        <fullName evidence="2">Uncharacterized protein</fullName>
    </submittedName>
</protein>
<gene>
    <name evidence="2" type="ORF">RJT34_06396</name>
</gene>
<comment type="caution">
    <text evidence="2">The sequence shown here is derived from an EMBL/GenBank/DDBJ whole genome shotgun (WGS) entry which is preliminary data.</text>
</comment>
<proteinExistence type="predicted"/>
<reference evidence="2 3" key="1">
    <citation type="submission" date="2024-01" db="EMBL/GenBank/DDBJ databases">
        <title>The genomes of 5 underutilized Papilionoideae crops provide insights into root nodulation and disease resistance.</title>
        <authorList>
            <person name="Yuan L."/>
        </authorList>
    </citation>
    <scope>NUCLEOTIDE SEQUENCE [LARGE SCALE GENOMIC DNA]</scope>
    <source>
        <strain evidence="2">LY-2023</strain>
        <tissue evidence="2">Leaf</tissue>
    </source>
</reference>
<evidence type="ECO:0000313" key="3">
    <source>
        <dbReference type="Proteomes" id="UP001359559"/>
    </source>
</evidence>
<organism evidence="2 3">
    <name type="scientific">Clitoria ternatea</name>
    <name type="common">Butterfly pea</name>
    <dbReference type="NCBI Taxonomy" id="43366"/>
    <lineage>
        <taxon>Eukaryota</taxon>
        <taxon>Viridiplantae</taxon>
        <taxon>Streptophyta</taxon>
        <taxon>Embryophyta</taxon>
        <taxon>Tracheophyta</taxon>
        <taxon>Spermatophyta</taxon>
        <taxon>Magnoliopsida</taxon>
        <taxon>eudicotyledons</taxon>
        <taxon>Gunneridae</taxon>
        <taxon>Pentapetalae</taxon>
        <taxon>rosids</taxon>
        <taxon>fabids</taxon>
        <taxon>Fabales</taxon>
        <taxon>Fabaceae</taxon>
        <taxon>Papilionoideae</taxon>
        <taxon>50 kb inversion clade</taxon>
        <taxon>NPAAA clade</taxon>
        <taxon>indigoferoid/millettioid clade</taxon>
        <taxon>Phaseoleae</taxon>
        <taxon>Clitoria</taxon>
    </lineage>
</organism>
<dbReference type="EMBL" id="JAYKXN010000002">
    <property type="protein sequence ID" value="KAK7309565.1"/>
    <property type="molecule type" value="Genomic_DNA"/>
</dbReference>
<name>A0AAN9K1P8_CLITE</name>
<keyword evidence="3" id="KW-1185">Reference proteome</keyword>